<protein>
    <recommendedName>
        <fullName evidence="4">Glycosyltransferase RgtA/B/C/D-like domain-containing protein</fullName>
    </recommendedName>
</protein>
<dbReference type="Proteomes" id="UP000528734">
    <property type="component" value="Unassembled WGS sequence"/>
</dbReference>
<feature type="transmembrane region" description="Helical" evidence="1">
    <location>
        <begin position="80"/>
        <end position="98"/>
    </location>
</feature>
<keyword evidence="1" id="KW-0472">Membrane</keyword>
<dbReference type="AlphaFoldDB" id="A0A7Y4HAH8"/>
<dbReference type="RefSeq" id="WP_171713727.1">
    <property type="nucleotide sequence ID" value="NZ_JAAVLW010000014.1"/>
</dbReference>
<feature type="transmembrane region" description="Helical" evidence="1">
    <location>
        <begin position="399"/>
        <end position="415"/>
    </location>
</feature>
<feature type="transmembrane region" description="Helical" evidence="1">
    <location>
        <begin position="183"/>
        <end position="203"/>
    </location>
</feature>
<gene>
    <name evidence="2" type="ORF">HCN50_31335</name>
</gene>
<feature type="transmembrane region" description="Helical" evidence="1">
    <location>
        <begin position="338"/>
        <end position="357"/>
    </location>
</feature>
<reference evidence="2 3" key="1">
    <citation type="submission" date="2020-03" db="EMBL/GenBank/DDBJ databases">
        <title>Bradyrhizobium diversity isolated from nodules of Muelleranthus trifoliolatus.</title>
        <authorList>
            <person name="Klepa M."/>
            <person name="Helene L."/>
            <person name="Hungria M."/>
        </authorList>
    </citation>
    <scope>NUCLEOTIDE SEQUENCE [LARGE SCALE GENOMIC DNA]</scope>
    <source>
        <strain evidence="2 3">WSM 1744</strain>
    </source>
</reference>
<comment type="caution">
    <text evidence="2">The sequence shown here is derived from an EMBL/GenBank/DDBJ whole genome shotgun (WGS) entry which is preliminary data.</text>
</comment>
<evidence type="ECO:0000313" key="2">
    <source>
        <dbReference type="EMBL" id="NOJ50676.1"/>
    </source>
</evidence>
<name>A0A7Y4HAH8_9BRAD</name>
<keyword evidence="1" id="KW-0812">Transmembrane</keyword>
<evidence type="ECO:0008006" key="4">
    <source>
        <dbReference type="Google" id="ProtNLM"/>
    </source>
</evidence>
<feature type="transmembrane region" description="Helical" evidence="1">
    <location>
        <begin position="427"/>
        <end position="444"/>
    </location>
</feature>
<dbReference type="EMBL" id="JAAVLW010000014">
    <property type="protein sequence ID" value="NOJ50676.1"/>
    <property type="molecule type" value="Genomic_DNA"/>
</dbReference>
<feature type="transmembrane region" description="Helical" evidence="1">
    <location>
        <begin position="366"/>
        <end position="387"/>
    </location>
</feature>
<accession>A0A7Y4HAH8</accession>
<feature type="transmembrane region" description="Helical" evidence="1">
    <location>
        <begin position="257"/>
        <end position="274"/>
    </location>
</feature>
<organism evidence="2 3">
    <name type="scientific">Bradyrhizobium archetypum</name>
    <dbReference type="NCBI Taxonomy" id="2721160"/>
    <lineage>
        <taxon>Bacteria</taxon>
        <taxon>Pseudomonadati</taxon>
        <taxon>Pseudomonadota</taxon>
        <taxon>Alphaproteobacteria</taxon>
        <taxon>Hyphomicrobiales</taxon>
        <taxon>Nitrobacteraceae</taxon>
        <taxon>Bradyrhizobium</taxon>
    </lineage>
</organism>
<feature type="transmembrane region" description="Helical" evidence="1">
    <location>
        <begin position="150"/>
        <end position="171"/>
    </location>
</feature>
<feature type="transmembrane region" description="Helical" evidence="1">
    <location>
        <begin position="485"/>
        <end position="504"/>
    </location>
</feature>
<feature type="transmembrane region" description="Helical" evidence="1">
    <location>
        <begin position="279"/>
        <end position="297"/>
    </location>
</feature>
<evidence type="ECO:0000256" key="1">
    <source>
        <dbReference type="SAM" id="Phobius"/>
    </source>
</evidence>
<evidence type="ECO:0000313" key="3">
    <source>
        <dbReference type="Proteomes" id="UP000528734"/>
    </source>
</evidence>
<feature type="transmembrane region" description="Helical" evidence="1">
    <location>
        <begin position="209"/>
        <end position="226"/>
    </location>
</feature>
<keyword evidence="1" id="KW-1133">Transmembrane helix</keyword>
<keyword evidence="3" id="KW-1185">Reference proteome</keyword>
<proteinExistence type="predicted"/>
<sequence>MELASLGKISHQLAVDFKKRREDGRSGLTRLGHSLNTIVGMVTIPPRYRRLGYCVRIGCISTARKGVSKTSALAGWLERFALGACVVAAMLLLVWVLSSCRSGFDFTDEGFYLNWISSPWNYRDSVTQFGFVYHPLYRVLGGDIALLRQANILIIFGSAFALCASLLHSIAAERNDGESRERIWIVALALVIAANSLTFFDLWLPTPNYNSLTFTALIFAAIGVQMTSRGASTLSLTGWILVGTAGALSFLAKPTSAAVLGCVVLVYLIAAGKLWMRGLVISVVVAAVLLLGSALAIDGSLGRFVDRVLNGARVGALLTPDQPIARMFRMDSFSFGKVQQVIFLLLLAVTFAATFLATRAGAAARVGAAVTAIALTGLSIAASTRAVLPNIPHYPFQPMYFWAINFAVVLSFFFASQWSSRLPSRNSVALAAFLVTLPYVYAFGTGNNYWEQGGRAGLFWLLGSIVIGAELSARNAVWRSLTPITAGALLVTTGVVLTAIANPYRQTQQLLQQTNETEIGPNNATLFLTDEAATYTRNLRRIAADNGLSTGDPLLDLSGRSPGSVYAMGARPPGASWILAGYTGSNQFFIAALASESCDVLAAMWILTEPGLSTAFSANLLQRYGIDILRDYKEVGSVRSVRDVPLTEFEQFVLKPTRTRDAARQACERARQINR</sequence>
<feature type="transmembrane region" description="Helical" evidence="1">
    <location>
        <begin position="456"/>
        <end position="473"/>
    </location>
</feature>